<dbReference type="Pfam" id="PF04434">
    <property type="entry name" value="SWIM"/>
    <property type="match status" value="1"/>
</dbReference>
<feature type="domain" description="SWIM-type" evidence="3">
    <location>
        <begin position="121"/>
        <end position="149"/>
    </location>
</feature>
<keyword evidence="1" id="KW-0863">Zinc-finger</keyword>
<evidence type="ECO:0000259" key="3">
    <source>
        <dbReference type="PROSITE" id="PS50966"/>
    </source>
</evidence>
<organism evidence="4 5">
    <name type="scientific">Caldicoprobacter faecalis</name>
    <dbReference type="NCBI Taxonomy" id="937334"/>
    <lineage>
        <taxon>Bacteria</taxon>
        <taxon>Bacillati</taxon>
        <taxon>Bacillota</taxon>
        <taxon>Clostridia</taxon>
        <taxon>Caldicoprobacterales</taxon>
        <taxon>Caldicoprobacteraceae</taxon>
        <taxon>Caldicoprobacter</taxon>
    </lineage>
</organism>
<keyword evidence="1" id="KW-0479">Metal-binding</keyword>
<feature type="region of interest" description="Disordered" evidence="2">
    <location>
        <begin position="179"/>
        <end position="199"/>
    </location>
</feature>
<dbReference type="AlphaFoldDB" id="A0A1I5XJG0"/>
<name>A0A1I5XJG0_9FIRM</name>
<sequence>MMASRGKKGFGSSWWAKQWLEALESFGWDSRLTRGRAYARNGNVLDVEISPGRVKAHVQGSRKTPYKVEISMKTLSQYEWDQVLDALASKAIFSAKLLAGEMPVNIEEAFSSLEVSLFPRYAMDLSAHCTCPDGANPCKHIAAVYYILAQEFDRDPFLLFKLRGMNREQIMEAIRNRRTSAAEPMTAKKEGGLPQEIEREGSSQHDAVSLINYWTGKMKSMDIKIAVEPPLVEQSILKRLGEPPFFAGKMDMIRQLEQDYKKVLLKAITVGYKD</sequence>
<accession>A0A1I5XJG0</accession>
<keyword evidence="1" id="KW-0862">Zinc</keyword>
<gene>
    <name evidence="4" type="ORF">SAMN05444406_12719</name>
</gene>
<proteinExistence type="predicted"/>
<dbReference type="PANTHER" id="PTHR38133:SF1">
    <property type="entry name" value="SLR1429 PROTEIN"/>
    <property type="match status" value="1"/>
</dbReference>
<feature type="compositionally biased region" description="Basic and acidic residues" evidence="2">
    <location>
        <begin position="186"/>
        <end position="199"/>
    </location>
</feature>
<protein>
    <submittedName>
        <fullName evidence="4">Uncharacterized conserved protein, contains Zn finger domain</fullName>
    </submittedName>
</protein>
<evidence type="ECO:0000256" key="2">
    <source>
        <dbReference type="SAM" id="MobiDB-lite"/>
    </source>
</evidence>
<dbReference type="InterPro" id="IPR007527">
    <property type="entry name" value="Znf_SWIM"/>
</dbReference>
<evidence type="ECO:0000313" key="4">
    <source>
        <dbReference type="EMBL" id="SFQ32080.1"/>
    </source>
</evidence>
<dbReference type="Proteomes" id="UP000198577">
    <property type="component" value="Unassembled WGS sequence"/>
</dbReference>
<evidence type="ECO:0000313" key="5">
    <source>
        <dbReference type="Proteomes" id="UP000198577"/>
    </source>
</evidence>
<dbReference type="PANTHER" id="PTHR38133">
    <property type="entry name" value="SLR1429 PROTEIN"/>
    <property type="match status" value="1"/>
</dbReference>
<dbReference type="GO" id="GO:0008270">
    <property type="term" value="F:zinc ion binding"/>
    <property type="evidence" value="ECO:0007669"/>
    <property type="project" value="UniProtKB-KW"/>
</dbReference>
<dbReference type="EMBL" id="FOXR01000027">
    <property type="protein sequence ID" value="SFQ32080.1"/>
    <property type="molecule type" value="Genomic_DNA"/>
</dbReference>
<dbReference type="RefSeq" id="WP_092282615.1">
    <property type="nucleotide sequence ID" value="NZ_FOXR01000027.1"/>
</dbReference>
<dbReference type="PROSITE" id="PS50966">
    <property type="entry name" value="ZF_SWIM"/>
    <property type="match status" value="1"/>
</dbReference>
<evidence type="ECO:0000256" key="1">
    <source>
        <dbReference type="PROSITE-ProRule" id="PRU00325"/>
    </source>
</evidence>
<keyword evidence="5" id="KW-1185">Reference proteome</keyword>
<dbReference type="STRING" id="937334.SAMN05444406_12719"/>
<dbReference type="OrthoDB" id="188274at2"/>
<reference evidence="4 5" key="1">
    <citation type="submission" date="2016-10" db="EMBL/GenBank/DDBJ databases">
        <authorList>
            <person name="de Groot N.N."/>
        </authorList>
    </citation>
    <scope>NUCLEOTIDE SEQUENCE [LARGE SCALE GENOMIC DNA]</scope>
    <source>
        <strain evidence="4 5">DSM 20678</strain>
    </source>
</reference>